<dbReference type="Gene3D" id="3.40.50.10680">
    <property type="entry name" value="CofD-like domains"/>
    <property type="match status" value="1"/>
</dbReference>
<dbReference type="Pfam" id="PF01933">
    <property type="entry name" value="CofD"/>
    <property type="match status" value="1"/>
</dbReference>
<dbReference type="InterPro" id="IPR002882">
    <property type="entry name" value="CofD"/>
</dbReference>
<sequence length="365" mass="39148">MSALKQLFEYRLDSDPLKARAEWLDIVESRSLLWSFISSPKRELIRSVLNTLNLELVKRARPPNVFDFASASVGNMFLTGARIFSGSFESAIYLLSMICSIPPSVAVLPAINSNFTHHISAGLADGTTIAGQVAISHPSAPTALPDQPEIAPALTAADHDRIEDANLPGSLDALRRPHVRFRKDDDGDLPARIARLWYINPYGHEIAPTANPRVVAALAATATVVYSIGSLYTSIVPSLVLRRVGAAVGAARHKVLILNSSLDRETGPVRTQPMAATDFVAAIARACVESREPAMVGTDEILGRYVTHLLYLEGEGTPVVDVEELGRLGIKCVKVDGRRGGVGGKAVVRYDEAALGAALEAIIDS</sequence>
<dbReference type="Proteomes" id="UP001304895">
    <property type="component" value="Unassembled WGS sequence"/>
</dbReference>
<dbReference type="EMBL" id="MU853401">
    <property type="protein sequence ID" value="KAK4138842.1"/>
    <property type="molecule type" value="Genomic_DNA"/>
</dbReference>
<comment type="caution">
    <text evidence="1">The sequence shown here is derived from an EMBL/GenBank/DDBJ whole genome shotgun (WGS) entry which is preliminary data.</text>
</comment>
<dbReference type="PANTHER" id="PTHR31240:SF0">
    <property type="entry name" value="MATERNAL EFFECT EMBRYO ARREST 18"/>
    <property type="match status" value="1"/>
</dbReference>
<protein>
    <submittedName>
        <fullName evidence="1">UPF0052-domain-containing protein</fullName>
    </submittedName>
</protein>
<dbReference type="PANTHER" id="PTHR31240">
    <property type="entry name" value="MATERNAL EFFECT EMBRYO ARREST 18"/>
    <property type="match status" value="1"/>
</dbReference>
<name>A0AAN6UTA9_9PEZI</name>
<evidence type="ECO:0000313" key="1">
    <source>
        <dbReference type="EMBL" id="KAK4138842.1"/>
    </source>
</evidence>
<dbReference type="SUPFAM" id="SSF142338">
    <property type="entry name" value="CofD-like"/>
    <property type="match status" value="1"/>
</dbReference>
<organism evidence="1 2">
    <name type="scientific">Trichocladium antarcticum</name>
    <dbReference type="NCBI Taxonomy" id="1450529"/>
    <lineage>
        <taxon>Eukaryota</taxon>
        <taxon>Fungi</taxon>
        <taxon>Dikarya</taxon>
        <taxon>Ascomycota</taxon>
        <taxon>Pezizomycotina</taxon>
        <taxon>Sordariomycetes</taxon>
        <taxon>Sordariomycetidae</taxon>
        <taxon>Sordariales</taxon>
        <taxon>Chaetomiaceae</taxon>
        <taxon>Trichocladium</taxon>
    </lineage>
</organism>
<dbReference type="GO" id="GO:0043743">
    <property type="term" value="F:LPPG:FO 2-phospho-L-lactate transferase activity"/>
    <property type="evidence" value="ECO:0007669"/>
    <property type="project" value="InterPro"/>
</dbReference>
<accession>A0AAN6UTA9</accession>
<reference evidence="1" key="1">
    <citation type="journal article" date="2023" name="Mol. Phylogenet. Evol.">
        <title>Genome-scale phylogeny and comparative genomics of the fungal order Sordariales.</title>
        <authorList>
            <person name="Hensen N."/>
            <person name="Bonometti L."/>
            <person name="Westerberg I."/>
            <person name="Brannstrom I.O."/>
            <person name="Guillou S."/>
            <person name="Cros-Aarteil S."/>
            <person name="Calhoun S."/>
            <person name="Haridas S."/>
            <person name="Kuo A."/>
            <person name="Mondo S."/>
            <person name="Pangilinan J."/>
            <person name="Riley R."/>
            <person name="LaButti K."/>
            <person name="Andreopoulos B."/>
            <person name="Lipzen A."/>
            <person name="Chen C."/>
            <person name="Yan M."/>
            <person name="Daum C."/>
            <person name="Ng V."/>
            <person name="Clum A."/>
            <person name="Steindorff A."/>
            <person name="Ohm R.A."/>
            <person name="Martin F."/>
            <person name="Silar P."/>
            <person name="Natvig D.O."/>
            <person name="Lalanne C."/>
            <person name="Gautier V."/>
            <person name="Ament-Velasquez S.L."/>
            <person name="Kruys A."/>
            <person name="Hutchinson M.I."/>
            <person name="Powell A.J."/>
            <person name="Barry K."/>
            <person name="Miller A.N."/>
            <person name="Grigoriev I.V."/>
            <person name="Debuchy R."/>
            <person name="Gladieux P."/>
            <person name="Hiltunen Thoren M."/>
            <person name="Johannesson H."/>
        </authorList>
    </citation>
    <scope>NUCLEOTIDE SEQUENCE</scope>
    <source>
        <strain evidence="1">CBS 123565</strain>
    </source>
</reference>
<proteinExistence type="predicted"/>
<gene>
    <name evidence="1" type="ORF">BT67DRAFT_368985</name>
</gene>
<keyword evidence="2" id="KW-1185">Reference proteome</keyword>
<dbReference type="AlphaFoldDB" id="A0AAN6UTA9"/>
<dbReference type="InterPro" id="IPR038136">
    <property type="entry name" value="CofD-like_dom_sf"/>
</dbReference>
<evidence type="ECO:0000313" key="2">
    <source>
        <dbReference type="Proteomes" id="UP001304895"/>
    </source>
</evidence>
<reference evidence="1" key="2">
    <citation type="submission" date="2023-05" db="EMBL/GenBank/DDBJ databases">
        <authorList>
            <consortium name="Lawrence Berkeley National Laboratory"/>
            <person name="Steindorff A."/>
            <person name="Hensen N."/>
            <person name="Bonometti L."/>
            <person name="Westerberg I."/>
            <person name="Brannstrom I.O."/>
            <person name="Guillou S."/>
            <person name="Cros-Aarteil S."/>
            <person name="Calhoun S."/>
            <person name="Haridas S."/>
            <person name="Kuo A."/>
            <person name="Mondo S."/>
            <person name="Pangilinan J."/>
            <person name="Riley R."/>
            <person name="Labutti K."/>
            <person name="Andreopoulos B."/>
            <person name="Lipzen A."/>
            <person name="Chen C."/>
            <person name="Yanf M."/>
            <person name="Daum C."/>
            <person name="Ng V."/>
            <person name="Clum A."/>
            <person name="Ohm R."/>
            <person name="Martin F."/>
            <person name="Silar P."/>
            <person name="Natvig D."/>
            <person name="Lalanne C."/>
            <person name="Gautier V."/>
            <person name="Ament-Velasquez S.L."/>
            <person name="Kruys A."/>
            <person name="Hutchinson M.I."/>
            <person name="Powell A.J."/>
            <person name="Barry K."/>
            <person name="Miller A.N."/>
            <person name="Grigoriev I.V."/>
            <person name="Debuchy R."/>
            <person name="Gladieux P."/>
            <person name="Thoren M.H."/>
            <person name="Johannesson H."/>
        </authorList>
    </citation>
    <scope>NUCLEOTIDE SEQUENCE</scope>
    <source>
        <strain evidence="1">CBS 123565</strain>
    </source>
</reference>